<dbReference type="EMBL" id="BJLB01000001">
    <property type="protein sequence ID" value="GEA36274.1"/>
    <property type="molecule type" value="Genomic_DNA"/>
</dbReference>
<dbReference type="InterPro" id="IPR029479">
    <property type="entry name" value="Nitroreductase"/>
</dbReference>
<name>A0A829W8L2_9FIRM</name>
<reference evidence="4 6" key="1">
    <citation type="submission" date="2019-06" db="EMBL/GenBank/DDBJ databases">
        <title>Draft genome sequence of [Clostridium] clostridioforme NBRC 113352.</title>
        <authorList>
            <person name="Miura T."/>
            <person name="Furukawa M."/>
            <person name="Shimamura M."/>
            <person name="Ohyama Y."/>
            <person name="Yamazoe A."/>
            <person name="Kawasaki H."/>
        </authorList>
    </citation>
    <scope>NUCLEOTIDE SEQUENCE [LARGE SCALE GENOMIC DNA]</scope>
    <source>
        <strain evidence="4 6">NBRC 113352</strain>
    </source>
</reference>
<keyword evidence="2" id="KW-0560">Oxidoreductase</keyword>
<dbReference type="SUPFAM" id="SSF55469">
    <property type="entry name" value="FMN-dependent nitroreductase-like"/>
    <property type="match status" value="1"/>
</dbReference>
<comment type="similarity">
    <text evidence="1">Belongs to the nitroreductase family.</text>
</comment>
<organism evidence="4 6">
    <name type="scientific">Enterocloster clostridioformis</name>
    <dbReference type="NCBI Taxonomy" id="1531"/>
    <lineage>
        <taxon>Bacteria</taxon>
        <taxon>Bacillati</taxon>
        <taxon>Bacillota</taxon>
        <taxon>Clostridia</taxon>
        <taxon>Lachnospirales</taxon>
        <taxon>Lachnospiraceae</taxon>
        <taxon>Enterocloster</taxon>
    </lineage>
</organism>
<evidence type="ECO:0000256" key="1">
    <source>
        <dbReference type="ARBA" id="ARBA00007118"/>
    </source>
</evidence>
<dbReference type="Pfam" id="PF00881">
    <property type="entry name" value="Nitroreductase"/>
    <property type="match status" value="1"/>
</dbReference>
<evidence type="ECO:0000256" key="2">
    <source>
        <dbReference type="ARBA" id="ARBA00023002"/>
    </source>
</evidence>
<dbReference type="InterPro" id="IPR000415">
    <property type="entry name" value="Nitroreductase-like"/>
</dbReference>
<reference evidence="5" key="3">
    <citation type="submission" date="2020-02" db="EMBL/GenBank/DDBJ databases">
        <authorList>
            <person name="Littmann E."/>
            <person name="Sorbara M."/>
        </authorList>
    </citation>
    <scope>NUCLEOTIDE SEQUENCE</scope>
    <source>
        <strain evidence="5">MSK.2.26</strain>
    </source>
</reference>
<dbReference type="CDD" id="cd02062">
    <property type="entry name" value="Nitro_FMN_reductase"/>
    <property type="match status" value="1"/>
</dbReference>
<dbReference type="AlphaFoldDB" id="A0A829W8L2"/>
<dbReference type="PANTHER" id="PTHR43673">
    <property type="entry name" value="NAD(P)H NITROREDUCTASE YDGI-RELATED"/>
    <property type="match status" value="1"/>
</dbReference>
<dbReference type="Gene3D" id="3.40.109.10">
    <property type="entry name" value="NADH Oxidase"/>
    <property type="match status" value="1"/>
</dbReference>
<evidence type="ECO:0000313" key="6">
    <source>
        <dbReference type="Proteomes" id="UP000315200"/>
    </source>
</evidence>
<proteinExistence type="inferred from homology"/>
<dbReference type="EMBL" id="JAAISW010000067">
    <property type="protein sequence ID" value="NSJ46441.1"/>
    <property type="molecule type" value="Genomic_DNA"/>
</dbReference>
<accession>A0A829W8L2</accession>
<protein>
    <submittedName>
        <fullName evidence="4">NADH oxidoreductase</fullName>
    </submittedName>
    <submittedName>
        <fullName evidence="5">Nitroreductase</fullName>
    </submittedName>
</protein>
<dbReference type="Proteomes" id="UP000719916">
    <property type="component" value="Unassembled WGS sequence"/>
</dbReference>
<evidence type="ECO:0000313" key="7">
    <source>
        <dbReference type="Proteomes" id="UP000719916"/>
    </source>
</evidence>
<reference evidence="5 7" key="2">
    <citation type="journal article" date="2020" name="Cell Host Microbe">
        <title>Functional and Genomic Variation between Human-Derived Isolates of Lachnospiraceae Reveals Inter- and Intra-Species Diversity.</title>
        <authorList>
            <person name="Sorbara M.T."/>
            <person name="Littmann E.R."/>
            <person name="Fontana E."/>
            <person name="Moody T.U."/>
            <person name="Kohout C.E."/>
            <person name="Gjonbalaj M."/>
            <person name="Eaton V."/>
            <person name="Seok R."/>
            <person name="Leiner I.M."/>
            <person name="Pamer E.G."/>
        </authorList>
    </citation>
    <scope>NUCLEOTIDE SEQUENCE [LARGE SCALE GENOMIC DNA]</scope>
    <source>
        <strain evidence="5 7">MSK.2.26</strain>
    </source>
</reference>
<feature type="domain" description="Nitroreductase" evidence="3">
    <location>
        <begin position="11"/>
        <end position="153"/>
    </location>
</feature>
<dbReference type="Proteomes" id="UP000315200">
    <property type="component" value="Unassembled WGS sequence"/>
</dbReference>
<evidence type="ECO:0000313" key="5">
    <source>
        <dbReference type="EMBL" id="NSJ46441.1"/>
    </source>
</evidence>
<evidence type="ECO:0000313" key="4">
    <source>
        <dbReference type="EMBL" id="GEA36274.1"/>
    </source>
</evidence>
<dbReference type="PANTHER" id="PTHR43673:SF10">
    <property type="entry name" value="NADH DEHYDROGENASE_NAD(P)H NITROREDUCTASE XCC3605-RELATED"/>
    <property type="match status" value="1"/>
</dbReference>
<evidence type="ECO:0000259" key="3">
    <source>
        <dbReference type="Pfam" id="PF00881"/>
    </source>
</evidence>
<dbReference type="GO" id="GO:0016491">
    <property type="term" value="F:oxidoreductase activity"/>
    <property type="evidence" value="ECO:0007669"/>
    <property type="project" value="UniProtKB-KW"/>
</dbReference>
<gene>
    <name evidence="4" type="ORF">Ccl03g_19870</name>
    <name evidence="5" type="ORF">G5B26_23350</name>
</gene>
<sequence>MDLMTLLETCRTYRRFDQYKKIPSEVIDEILAAQRFASSACNQQRLRYLVVKTPELVEKVFPFTKWAASLPPEIGTPKEGEHPTLFILVLYDRRKKNKWIDTDAGLAISNMTLAAWNHGVGSCIMDNVDRTKLRQVLELNETLEIHSVIAFGYPSHHSTVVAAEDEKKLGYYLDVNRDYYVPKLPVDATTTFL</sequence>
<comment type="caution">
    <text evidence="4">The sequence shown here is derived from an EMBL/GenBank/DDBJ whole genome shotgun (WGS) entry which is preliminary data.</text>
</comment>
<dbReference type="RefSeq" id="WP_002586552.1">
    <property type="nucleotide sequence ID" value="NZ_AP031445.1"/>
</dbReference>